<dbReference type="GO" id="GO:0003735">
    <property type="term" value="F:structural constituent of ribosome"/>
    <property type="evidence" value="ECO:0007669"/>
    <property type="project" value="TreeGrafter"/>
</dbReference>
<keyword evidence="4" id="KW-0496">Mitochondrion</keyword>
<evidence type="ECO:0000256" key="4">
    <source>
        <dbReference type="ARBA" id="ARBA00023128"/>
    </source>
</evidence>
<name>A0A4W4G999_ELEEL</name>
<protein>
    <recommendedName>
        <fullName evidence="7">Large ribosomal subunit protein mL54</fullName>
    </recommendedName>
</protein>
<evidence type="ECO:0000313" key="9">
    <source>
        <dbReference type="Proteomes" id="UP000314983"/>
    </source>
</evidence>
<evidence type="ECO:0000256" key="6">
    <source>
        <dbReference type="ARBA" id="ARBA00033752"/>
    </source>
</evidence>
<keyword evidence="5" id="KW-0687">Ribonucleoprotein</keyword>
<evidence type="ECO:0000256" key="7">
    <source>
        <dbReference type="ARBA" id="ARBA00035179"/>
    </source>
</evidence>
<proteinExistence type="inferred from homology"/>
<evidence type="ECO:0000256" key="2">
    <source>
        <dbReference type="ARBA" id="ARBA00022946"/>
    </source>
</evidence>
<dbReference type="OMA" id="WLFEMNV"/>
<organism evidence="8 9">
    <name type="scientific">Electrophorus electricus</name>
    <name type="common">Electric eel</name>
    <name type="synonym">Gymnotus electricus</name>
    <dbReference type="NCBI Taxonomy" id="8005"/>
    <lineage>
        <taxon>Eukaryota</taxon>
        <taxon>Metazoa</taxon>
        <taxon>Chordata</taxon>
        <taxon>Craniata</taxon>
        <taxon>Vertebrata</taxon>
        <taxon>Euteleostomi</taxon>
        <taxon>Actinopterygii</taxon>
        <taxon>Neopterygii</taxon>
        <taxon>Teleostei</taxon>
        <taxon>Ostariophysi</taxon>
        <taxon>Gymnotiformes</taxon>
        <taxon>Gymnotoidei</taxon>
        <taxon>Gymnotidae</taxon>
        <taxon>Electrophorus</taxon>
    </lineage>
</organism>
<dbReference type="PANTHER" id="PTHR28595:SF1">
    <property type="entry name" value="LARGE RIBOSOMAL SUBUNIT PROTEIN ML54"/>
    <property type="match status" value="1"/>
</dbReference>
<reference evidence="8" key="4">
    <citation type="submission" date="2025-08" db="UniProtKB">
        <authorList>
            <consortium name="Ensembl"/>
        </authorList>
    </citation>
    <scope>IDENTIFICATION</scope>
</reference>
<accession>A0A4W4G999</accession>
<keyword evidence="3" id="KW-0689">Ribosomal protein</keyword>
<dbReference type="Ensembl" id="ENSEEET00000033354.2">
    <property type="protein sequence ID" value="ENSEEEP00000032962.2"/>
    <property type="gene ID" value="ENSEEEG00000015695.2"/>
</dbReference>
<dbReference type="GeneTree" id="ENSGT00390000001201"/>
<reference evidence="9" key="2">
    <citation type="journal article" date="2017" name="Sci. Adv.">
        <title>A tail of two voltages: Proteomic comparison of the three electric organs of the electric eel.</title>
        <authorList>
            <person name="Traeger L.L."/>
            <person name="Sabat G."/>
            <person name="Barrett-Wilt G.A."/>
            <person name="Wells G.B."/>
            <person name="Sussman M.R."/>
        </authorList>
    </citation>
    <scope>NUCLEOTIDE SEQUENCE [LARGE SCALE GENOMIC DNA]</scope>
</reference>
<comment type="subcellular location">
    <subcellularLocation>
        <location evidence="1">Mitochondrion</location>
    </subcellularLocation>
</comment>
<evidence type="ECO:0000256" key="1">
    <source>
        <dbReference type="ARBA" id="ARBA00004173"/>
    </source>
</evidence>
<reference evidence="8" key="3">
    <citation type="submission" date="2020-05" db="EMBL/GenBank/DDBJ databases">
        <title>Electrophorus electricus (electric eel) genome, fEleEle1, primary haplotype.</title>
        <authorList>
            <person name="Myers G."/>
            <person name="Meyer A."/>
            <person name="Fedrigo O."/>
            <person name="Formenti G."/>
            <person name="Rhie A."/>
            <person name="Tracey A."/>
            <person name="Sims Y."/>
            <person name="Jarvis E.D."/>
        </authorList>
    </citation>
    <scope>NUCLEOTIDE SEQUENCE [LARGE SCALE GENOMIC DNA]</scope>
</reference>
<evidence type="ECO:0000256" key="5">
    <source>
        <dbReference type="ARBA" id="ARBA00023274"/>
    </source>
</evidence>
<reference evidence="9" key="1">
    <citation type="journal article" date="2014" name="Science">
        <title>Nonhuman genetics. Genomic basis for the convergent evolution of electric organs.</title>
        <authorList>
            <person name="Gallant J.R."/>
            <person name="Traeger L.L."/>
            <person name="Volkening J.D."/>
            <person name="Moffett H."/>
            <person name="Chen P.H."/>
            <person name="Novina C.D."/>
            <person name="Phillips G.N.Jr."/>
            <person name="Anand R."/>
            <person name="Wells G.B."/>
            <person name="Pinch M."/>
            <person name="Guth R."/>
            <person name="Unguez G.A."/>
            <person name="Albert J.S."/>
            <person name="Zakon H.H."/>
            <person name="Samanta M.P."/>
            <person name="Sussman M.R."/>
        </authorList>
    </citation>
    <scope>NUCLEOTIDE SEQUENCE [LARGE SCALE GENOMIC DNA]</scope>
</reference>
<keyword evidence="2" id="KW-0809">Transit peptide</keyword>
<keyword evidence="9" id="KW-1185">Reference proteome</keyword>
<dbReference type="PANTHER" id="PTHR28595">
    <property type="entry name" value="39S RIBOSOMAL PROTEIN L54, MITOCHONDRIAL"/>
    <property type="match status" value="1"/>
</dbReference>
<comment type="similarity">
    <text evidence="6">Belongs to the mitochondrion-specific ribosomal protein mL54 family.</text>
</comment>
<reference evidence="8" key="5">
    <citation type="submission" date="2025-09" db="UniProtKB">
        <authorList>
            <consortium name="Ensembl"/>
        </authorList>
    </citation>
    <scope>IDENTIFICATION</scope>
</reference>
<dbReference type="InterPro" id="IPR013870">
    <property type="entry name" value="Ribosomal_mL54"/>
</dbReference>
<dbReference type="Pfam" id="PF08561">
    <property type="entry name" value="Ribosomal_L37"/>
    <property type="match status" value="1"/>
</dbReference>
<evidence type="ECO:0000256" key="3">
    <source>
        <dbReference type="ARBA" id="ARBA00022980"/>
    </source>
</evidence>
<evidence type="ECO:0000313" key="8">
    <source>
        <dbReference type="Ensembl" id="ENSEEEP00000032962.2"/>
    </source>
</evidence>
<dbReference type="STRING" id="8005.ENSEEEP00000032962"/>
<gene>
    <name evidence="8" type="primary">MRPL54</name>
</gene>
<dbReference type="Proteomes" id="UP000314983">
    <property type="component" value="Chromosome 26"/>
</dbReference>
<dbReference type="AlphaFoldDB" id="A0A4W4G999"/>
<dbReference type="GO" id="GO:0005762">
    <property type="term" value="C:mitochondrial large ribosomal subunit"/>
    <property type="evidence" value="ECO:0007669"/>
    <property type="project" value="TreeGrafter"/>
</dbReference>
<sequence length="154" mass="18094">MRSYYLTAWCSGLVRKMSLSSLLSCFRGTNIHHFSSHVELCAYTVFNRQCLARGYAKKATPKGKGKMVKEVLKGPEVCRDPEKLVSYAIGVNIYKQGEDPPLKPKEEYPEWLFQLNLGPPKKLNEVDPDSREYWKRLRKEHMWRFNRLHKGKRF</sequence>